<evidence type="ECO:0000313" key="4">
    <source>
        <dbReference type="EMBL" id="CAB4988224.1"/>
    </source>
</evidence>
<feature type="transmembrane region" description="Helical" evidence="1">
    <location>
        <begin position="36"/>
        <end position="57"/>
    </location>
</feature>
<accession>A0A6J7QYL7</accession>
<proteinExistence type="predicted"/>
<dbReference type="AlphaFoldDB" id="A0A6J7QYL7"/>
<evidence type="ECO:0000313" key="5">
    <source>
        <dbReference type="EMBL" id="CAB5022001.1"/>
    </source>
</evidence>
<name>A0A6J7QYL7_9ZZZZ</name>
<keyword evidence="1" id="KW-0812">Transmembrane</keyword>
<gene>
    <name evidence="2" type="ORF">UFOPK2967_00853</name>
    <name evidence="3" type="ORF">UFOPK3587_00925</name>
    <name evidence="4" type="ORF">UFOPK3984_00862</name>
    <name evidence="5" type="ORF">UFOPK4114_00898</name>
</gene>
<keyword evidence="1" id="KW-1133">Transmembrane helix</keyword>
<evidence type="ECO:0000313" key="2">
    <source>
        <dbReference type="EMBL" id="CAB4789762.1"/>
    </source>
</evidence>
<organism evidence="5">
    <name type="scientific">freshwater metagenome</name>
    <dbReference type="NCBI Taxonomy" id="449393"/>
    <lineage>
        <taxon>unclassified sequences</taxon>
        <taxon>metagenomes</taxon>
        <taxon>ecological metagenomes</taxon>
    </lineage>
</organism>
<evidence type="ECO:0000256" key="1">
    <source>
        <dbReference type="SAM" id="Phobius"/>
    </source>
</evidence>
<keyword evidence="1" id="KW-0472">Membrane</keyword>
<protein>
    <submittedName>
        <fullName evidence="5">Unannotated protein</fullName>
    </submittedName>
</protein>
<dbReference type="EMBL" id="CAFBMN010000069">
    <property type="protein sequence ID" value="CAB4908278.1"/>
    <property type="molecule type" value="Genomic_DNA"/>
</dbReference>
<reference evidence="5" key="1">
    <citation type="submission" date="2020-05" db="EMBL/GenBank/DDBJ databases">
        <authorList>
            <person name="Chiriac C."/>
            <person name="Salcher M."/>
            <person name="Ghai R."/>
            <person name="Kavagutti S V."/>
        </authorList>
    </citation>
    <scope>NUCLEOTIDE SEQUENCE</scope>
</reference>
<evidence type="ECO:0000313" key="3">
    <source>
        <dbReference type="EMBL" id="CAB4908278.1"/>
    </source>
</evidence>
<dbReference type="EMBL" id="CAFBPP010000051">
    <property type="protein sequence ID" value="CAB5022001.1"/>
    <property type="molecule type" value="Genomic_DNA"/>
</dbReference>
<dbReference type="EMBL" id="CAFAAC010000059">
    <property type="protein sequence ID" value="CAB4789762.1"/>
    <property type="molecule type" value="Genomic_DNA"/>
</dbReference>
<sequence>MAKQDDSAFWTIFAYLVSGLVFWGGMGALADHFFHLHFLIFIGLAVGLAAGLSLIWLRFIRQ</sequence>
<feature type="transmembrane region" description="Helical" evidence="1">
    <location>
        <begin position="12"/>
        <end position="30"/>
    </location>
</feature>
<dbReference type="EMBL" id="CAFBOP010000039">
    <property type="protein sequence ID" value="CAB4988224.1"/>
    <property type="molecule type" value="Genomic_DNA"/>
</dbReference>